<dbReference type="AlphaFoldDB" id="A0A839INY0"/>
<feature type="compositionally biased region" description="Basic and acidic residues" evidence="1">
    <location>
        <begin position="173"/>
        <end position="188"/>
    </location>
</feature>
<protein>
    <submittedName>
        <fullName evidence="2">DUF2889 domain-containing protein</fullName>
    </submittedName>
</protein>
<dbReference type="Proteomes" id="UP000565262">
    <property type="component" value="Unassembled WGS sequence"/>
</dbReference>
<evidence type="ECO:0000256" key="1">
    <source>
        <dbReference type="SAM" id="MobiDB-lite"/>
    </source>
</evidence>
<keyword evidence="3" id="KW-1185">Reference proteome</keyword>
<organism evidence="2 3">
    <name type="scientific">Oceanospirillum sediminis</name>
    <dbReference type="NCBI Taxonomy" id="2760088"/>
    <lineage>
        <taxon>Bacteria</taxon>
        <taxon>Pseudomonadati</taxon>
        <taxon>Pseudomonadota</taxon>
        <taxon>Gammaproteobacteria</taxon>
        <taxon>Oceanospirillales</taxon>
        <taxon>Oceanospirillaceae</taxon>
        <taxon>Oceanospirillum</taxon>
    </lineage>
</organism>
<comment type="caution">
    <text evidence="2">The sequence shown here is derived from an EMBL/GenBank/DDBJ whole genome shotgun (WGS) entry which is preliminary data.</text>
</comment>
<gene>
    <name evidence="2" type="ORF">H4O21_05060</name>
</gene>
<evidence type="ECO:0000313" key="3">
    <source>
        <dbReference type="Proteomes" id="UP000565262"/>
    </source>
</evidence>
<reference evidence="2 3" key="1">
    <citation type="submission" date="2020-08" db="EMBL/GenBank/DDBJ databases">
        <title>Oceanospirillum sp. nov. isolated from marine sediment.</title>
        <authorList>
            <person name="Ji X."/>
        </authorList>
    </citation>
    <scope>NUCLEOTIDE SEQUENCE [LARGE SCALE GENOMIC DNA]</scope>
    <source>
        <strain evidence="2 3">D5</strain>
    </source>
</reference>
<proteinExistence type="predicted"/>
<accession>A0A839INY0</accession>
<dbReference type="EMBL" id="JACJFM010000004">
    <property type="protein sequence ID" value="MBB1485976.1"/>
    <property type="molecule type" value="Genomic_DNA"/>
</dbReference>
<name>A0A839INY0_9GAMM</name>
<sequence>MPLTTRNERQLLHTRTVTCRAWSRHDGLWDIEGHMTDIKTTDVANQDRGGVIQAGEPIHEMWLRITIDLDMTIHDAEASTDYAPFNLCQNITSAYKKLIGLKIGPGWNKKVKTLLGQSKGCTHHTELLGPMATTAFQALYQKLKAREEKNDSPPRIMNTCHALASHSPVAKRLWPDHADKEDKSSQAS</sequence>
<evidence type="ECO:0000313" key="2">
    <source>
        <dbReference type="EMBL" id="MBB1485976.1"/>
    </source>
</evidence>
<dbReference type="Pfam" id="PF11136">
    <property type="entry name" value="DUF2889"/>
    <property type="match status" value="1"/>
</dbReference>
<dbReference type="RefSeq" id="WP_182807756.1">
    <property type="nucleotide sequence ID" value="NZ_JACJFM010000004.1"/>
</dbReference>
<dbReference type="InterPro" id="IPR021312">
    <property type="entry name" value="DUF2889"/>
</dbReference>
<feature type="region of interest" description="Disordered" evidence="1">
    <location>
        <begin position="166"/>
        <end position="188"/>
    </location>
</feature>